<name>A0A6B2G2Q5_MYXSQ</name>
<protein>
    <submittedName>
        <fullName evidence="3">Dehydrogenase/reductase SDR family member 1 (Trinotate prediction)</fullName>
    </submittedName>
</protein>
<dbReference type="EMBL" id="GHBR01001286">
    <property type="protein sequence ID" value="NDJ96585.1"/>
    <property type="molecule type" value="Transcribed_RNA"/>
</dbReference>
<sequence>MKKGKCIGVFCDHKIDSETQSVFDMIERNEGKIDILVNNAFSGLDLKRNFSTTAFWEQDFVTVWEKTIDVGLRSAYIASCMALKMMVPHKSGLIVNISSIGGVKSLFNPVYGVGKQGIDRLSAEMAPSLAPYNIHVVSLWPGLVRTETMQKIQESESGKMLKSIWHLSESVYLTGNAIACLAQDPHISNKSGGIHFVADLSHEYGFKDIDGKYATSGRSVRFFVGTCCPSMMNLVPHFFKIPTFMLAYVLSKI</sequence>
<organism evidence="3">
    <name type="scientific">Myxobolus squamalis</name>
    <name type="common">Myxosporean</name>
    <dbReference type="NCBI Taxonomy" id="59785"/>
    <lineage>
        <taxon>Eukaryota</taxon>
        <taxon>Metazoa</taxon>
        <taxon>Cnidaria</taxon>
        <taxon>Myxozoa</taxon>
        <taxon>Myxosporea</taxon>
        <taxon>Bivalvulida</taxon>
        <taxon>Platysporina</taxon>
        <taxon>Myxobolidae</taxon>
        <taxon>Myxobolus</taxon>
    </lineage>
</organism>
<evidence type="ECO:0000256" key="1">
    <source>
        <dbReference type="ARBA" id="ARBA00023002"/>
    </source>
</evidence>
<evidence type="ECO:0000313" key="3">
    <source>
        <dbReference type="EMBL" id="NDJ96585.1"/>
    </source>
</evidence>
<dbReference type="Pfam" id="PF00106">
    <property type="entry name" value="adh_short"/>
    <property type="match status" value="1"/>
</dbReference>
<keyword evidence="1" id="KW-0560">Oxidoreductase</keyword>
<dbReference type="InterPro" id="IPR002347">
    <property type="entry name" value="SDR_fam"/>
</dbReference>
<proteinExistence type="inferred from homology"/>
<dbReference type="Gene3D" id="3.40.50.720">
    <property type="entry name" value="NAD(P)-binding Rossmann-like Domain"/>
    <property type="match status" value="1"/>
</dbReference>
<dbReference type="SUPFAM" id="SSF51735">
    <property type="entry name" value="NAD(P)-binding Rossmann-fold domains"/>
    <property type="match status" value="1"/>
</dbReference>
<reference evidence="3" key="1">
    <citation type="submission" date="2018-11" db="EMBL/GenBank/DDBJ databases">
        <title>Myxobolus squamalis genome and transcriptome.</title>
        <authorList>
            <person name="Yahalomi D."/>
            <person name="Atkinson S.D."/>
            <person name="Neuhof M."/>
            <person name="Chang E.S."/>
            <person name="Philippe H."/>
            <person name="Cartwright P."/>
            <person name="Bartholomew J.L."/>
            <person name="Huchon D."/>
        </authorList>
    </citation>
    <scope>NUCLEOTIDE SEQUENCE</scope>
    <source>
        <strain evidence="3">71B08</strain>
        <tissue evidence="3">Whole</tissue>
    </source>
</reference>
<dbReference type="AlphaFoldDB" id="A0A6B2G2Q5"/>
<dbReference type="PRINTS" id="PR00081">
    <property type="entry name" value="GDHRDH"/>
</dbReference>
<accession>A0A6B2G2Q5</accession>
<dbReference type="InterPro" id="IPR036291">
    <property type="entry name" value="NAD(P)-bd_dom_sf"/>
</dbReference>
<evidence type="ECO:0000256" key="2">
    <source>
        <dbReference type="RuleBase" id="RU000363"/>
    </source>
</evidence>
<dbReference type="GO" id="GO:0016491">
    <property type="term" value="F:oxidoreductase activity"/>
    <property type="evidence" value="ECO:0007669"/>
    <property type="project" value="UniProtKB-KW"/>
</dbReference>
<dbReference type="PRINTS" id="PR00080">
    <property type="entry name" value="SDRFAMILY"/>
</dbReference>
<dbReference type="InterPro" id="IPR020904">
    <property type="entry name" value="Sc_DH/Rdtase_CS"/>
</dbReference>
<dbReference type="PROSITE" id="PS00061">
    <property type="entry name" value="ADH_SHORT"/>
    <property type="match status" value="1"/>
</dbReference>
<dbReference type="PANTHER" id="PTHR44147">
    <property type="entry name" value="DEHYDROGENASE/REDUCTASE SDR FAMILY MEMBER 1"/>
    <property type="match status" value="1"/>
</dbReference>
<dbReference type="PANTHER" id="PTHR44147:SF2">
    <property type="entry name" value="DEHYDROGENASE_REDUCTASE SDR FAMILY MEMBER 1"/>
    <property type="match status" value="1"/>
</dbReference>
<comment type="similarity">
    <text evidence="2">Belongs to the short-chain dehydrogenases/reductases (SDR) family.</text>
</comment>